<feature type="transmembrane region" description="Helical" evidence="1">
    <location>
        <begin position="68"/>
        <end position="90"/>
    </location>
</feature>
<gene>
    <name evidence="2" type="ORF">SAMN05216537_11644</name>
</gene>
<proteinExistence type="predicted"/>
<sequence>MKFIRELKRCLKHGILERILLFILPVIITIISCLQVDNRSICLSCTDINKYLFFLYRGMPFPKDSIEIIPSGLWIFNCIYPILITALYINESKDTFFKTELLKLNDKKIWLFSRYITSVLITILTIVIQFVAVCFYAFLNKKDIQRDNLKSLNTYIDTSKSGEVFSENMLINILIMLIVMLAFISLMILLSFIINILLSSVIIIMLIVATVYLNLEGYIGNLLMFKRAISTNVVYANIILALIIIAISIAGIVVLSGKVDEDFK</sequence>
<keyword evidence="1" id="KW-0812">Transmembrane</keyword>
<dbReference type="PROSITE" id="PS51257">
    <property type="entry name" value="PROKAR_LIPOPROTEIN"/>
    <property type="match status" value="1"/>
</dbReference>
<dbReference type="EMBL" id="FNUL01000016">
    <property type="protein sequence ID" value="SEG00082.1"/>
    <property type="molecule type" value="Genomic_DNA"/>
</dbReference>
<evidence type="ECO:0000256" key="1">
    <source>
        <dbReference type="SAM" id="Phobius"/>
    </source>
</evidence>
<feature type="transmembrane region" description="Helical" evidence="1">
    <location>
        <begin position="111"/>
        <end position="139"/>
    </location>
</feature>
<feature type="transmembrane region" description="Helical" evidence="1">
    <location>
        <begin position="169"/>
        <end position="189"/>
    </location>
</feature>
<dbReference type="Proteomes" id="UP000236726">
    <property type="component" value="Unassembled WGS sequence"/>
</dbReference>
<feature type="transmembrane region" description="Helical" evidence="1">
    <location>
        <begin position="20"/>
        <end position="37"/>
    </location>
</feature>
<evidence type="ECO:0000313" key="2">
    <source>
        <dbReference type="EMBL" id="SEG00082.1"/>
    </source>
</evidence>
<dbReference type="RefSeq" id="WP_103953348.1">
    <property type="nucleotide sequence ID" value="NZ_FNUL01000016.1"/>
</dbReference>
<protein>
    <recommendedName>
        <fullName evidence="4">ABC-2 family transporter protein</fullName>
    </recommendedName>
</protein>
<feature type="transmembrane region" description="Helical" evidence="1">
    <location>
        <begin position="235"/>
        <end position="255"/>
    </location>
</feature>
<dbReference type="AlphaFoldDB" id="A0A1H5WKR4"/>
<organism evidence="2 3">
    <name type="scientific">Lachnospira multipara</name>
    <dbReference type="NCBI Taxonomy" id="28051"/>
    <lineage>
        <taxon>Bacteria</taxon>
        <taxon>Bacillati</taxon>
        <taxon>Bacillota</taxon>
        <taxon>Clostridia</taxon>
        <taxon>Lachnospirales</taxon>
        <taxon>Lachnospiraceae</taxon>
        <taxon>Lachnospira</taxon>
    </lineage>
</organism>
<feature type="transmembrane region" description="Helical" evidence="1">
    <location>
        <begin position="196"/>
        <end position="215"/>
    </location>
</feature>
<evidence type="ECO:0000313" key="3">
    <source>
        <dbReference type="Proteomes" id="UP000236726"/>
    </source>
</evidence>
<keyword evidence="3" id="KW-1185">Reference proteome</keyword>
<keyword evidence="1" id="KW-1133">Transmembrane helix</keyword>
<name>A0A1H5WKR4_9FIRM</name>
<accession>A0A1H5WKR4</accession>
<keyword evidence="1" id="KW-0472">Membrane</keyword>
<reference evidence="2 3" key="1">
    <citation type="submission" date="2016-10" db="EMBL/GenBank/DDBJ databases">
        <authorList>
            <person name="de Groot N.N."/>
        </authorList>
    </citation>
    <scope>NUCLEOTIDE SEQUENCE [LARGE SCALE GENOMIC DNA]</scope>
    <source>
        <strain evidence="2 3">D15d</strain>
    </source>
</reference>
<evidence type="ECO:0008006" key="4">
    <source>
        <dbReference type="Google" id="ProtNLM"/>
    </source>
</evidence>